<proteinExistence type="predicted"/>
<gene>
    <name evidence="2" type="ORF">GUJ93_ZPchr0002g23178</name>
</gene>
<dbReference type="EMBL" id="JAAALK010000287">
    <property type="protein sequence ID" value="KAG8060930.1"/>
    <property type="molecule type" value="Genomic_DNA"/>
</dbReference>
<dbReference type="Proteomes" id="UP000729402">
    <property type="component" value="Unassembled WGS sequence"/>
</dbReference>
<keyword evidence="3" id="KW-1185">Reference proteome</keyword>
<evidence type="ECO:0000256" key="1">
    <source>
        <dbReference type="SAM" id="MobiDB-lite"/>
    </source>
</evidence>
<reference evidence="2" key="2">
    <citation type="submission" date="2021-02" db="EMBL/GenBank/DDBJ databases">
        <authorList>
            <person name="Kimball J.A."/>
            <person name="Haas M.W."/>
            <person name="Macchietto M."/>
            <person name="Kono T."/>
            <person name="Duquette J."/>
            <person name="Shao M."/>
        </authorList>
    </citation>
    <scope>NUCLEOTIDE SEQUENCE</scope>
    <source>
        <tissue evidence="2">Fresh leaf tissue</tissue>
    </source>
</reference>
<accession>A0A8J5VCQ0</accession>
<feature type="region of interest" description="Disordered" evidence="1">
    <location>
        <begin position="1"/>
        <end position="122"/>
    </location>
</feature>
<evidence type="ECO:0000313" key="3">
    <source>
        <dbReference type="Proteomes" id="UP000729402"/>
    </source>
</evidence>
<evidence type="ECO:0000313" key="2">
    <source>
        <dbReference type="EMBL" id="KAG8060930.1"/>
    </source>
</evidence>
<reference evidence="2" key="1">
    <citation type="journal article" date="2021" name="bioRxiv">
        <title>Whole Genome Assembly and Annotation of Northern Wild Rice, Zizania palustris L., Supports a Whole Genome Duplication in the Zizania Genus.</title>
        <authorList>
            <person name="Haas M."/>
            <person name="Kono T."/>
            <person name="Macchietto M."/>
            <person name="Millas R."/>
            <person name="McGilp L."/>
            <person name="Shao M."/>
            <person name="Duquette J."/>
            <person name="Hirsch C.N."/>
            <person name="Kimball J."/>
        </authorList>
    </citation>
    <scope>NUCLEOTIDE SEQUENCE</scope>
    <source>
        <tissue evidence="2">Fresh leaf tissue</tissue>
    </source>
</reference>
<feature type="compositionally biased region" description="Basic and acidic residues" evidence="1">
    <location>
        <begin position="65"/>
        <end position="77"/>
    </location>
</feature>
<name>A0A8J5VCQ0_ZIZPA</name>
<dbReference type="AlphaFoldDB" id="A0A8J5VCQ0"/>
<organism evidence="2 3">
    <name type="scientific">Zizania palustris</name>
    <name type="common">Northern wild rice</name>
    <dbReference type="NCBI Taxonomy" id="103762"/>
    <lineage>
        <taxon>Eukaryota</taxon>
        <taxon>Viridiplantae</taxon>
        <taxon>Streptophyta</taxon>
        <taxon>Embryophyta</taxon>
        <taxon>Tracheophyta</taxon>
        <taxon>Spermatophyta</taxon>
        <taxon>Magnoliopsida</taxon>
        <taxon>Liliopsida</taxon>
        <taxon>Poales</taxon>
        <taxon>Poaceae</taxon>
        <taxon>BOP clade</taxon>
        <taxon>Oryzoideae</taxon>
        <taxon>Oryzeae</taxon>
        <taxon>Zizaniinae</taxon>
        <taxon>Zizania</taxon>
    </lineage>
</organism>
<sequence length="122" mass="13466">MMSQGPCPMPQYSGPPQNFAPWVPLSPPQVSFHQELARPKGSTKRRRRNHSDGRIHARNRPKSSRMKERNNENKHNEVAVVIKIGFSNTPTPEKVLPERGGGDPVETTKGTTVGPTDHGAPV</sequence>
<protein>
    <submittedName>
        <fullName evidence="2">Uncharacterized protein</fullName>
    </submittedName>
</protein>
<comment type="caution">
    <text evidence="2">The sequence shown here is derived from an EMBL/GenBank/DDBJ whole genome shotgun (WGS) entry which is preliminary data.</text>
</comment>